<gene>
    <name evidence="2" type="ORF">TPC1_16800</name>
</gene>
<dbReference type="PANTHER" id="PTHR45751:SF11">
    <property type="entry name" value="COPINE FAMILY PROTEIN 2"/>
    <property type="match status" value="1"/>
</dbReference>
<dbReference type="SUPFAM" id="SSF53300">
    <property type="entry name" value="vWA-like"/>
    <property type="match status" value="1"/>
</dbReference>
<dbReference type="GO" id="GO:0016567">
    <property type="term" value="P:protein ubiquitination"/>
    <property type="evidence" value="ECO:0007669"/>
    <property type="project" value="TreeGrafter"/>
</dbReference>
<dbReference type="Pfam" id="PF07002">
    <property type="entry name" value="Copine"/>
    <property type="match status" value="1"/>
</dbReference>
<dbReference type="InterPro" id="IPR052079">
    <property type="entry name" value="E3_ligase/Copine_domain"/>
</dbReference>
<proteinExistence type="predicted"/>
<evidence type="ECO:0000313" key="2">
    <source>
        <dbReference type="EMBL" id="JAP91556.1"/>
    </source>
</evidence>
<accession>A0A146K7I4</accession>
<organism evidence="2">
    <name type="scientific">Trepomonas sp. PC1</name>
    <dbReference type="NCBI Taxonomy" id="1076344"/>
    <lineage>
        <taxon>Eukaryota</taxon>
        <taxon>Metamonada</taxon>
        <taxon>Diplomonadida</taxon>
        <taxon>Hexamitidae</taxon>
        <taxon>Hexamitinae</taxon>
        <taxon>Trepomonas</taxon>
    </lineage>
</organism>
<name>A0A146K7I4_9EUKA</name>
<reference evidence="2" key="1">
    <citation type="submission" date="2015-07" db="EMBL/GenBank/DDBJ databases">
        <title>Adaptation to a free-living lifestyle via gene acquisitions in the diplomonad Trepomonas sp. PC1.</title>
        <authorList>
            <person name="Xu F."/>
            <person name="Jerlstrom-Hultqvist J."/>
            <person name="Kolisko M."/>
            <person name="Simpson A.G.B."/>
            <person name="Roger A.J."/>
            <person name="Svard S.G."/>
            <person name="Andersson J.O."/>
        </authorList>
    </citation>
    <scope>NUCLEOTIDE SEQUENCE</scope>
    <source>
        <strain evidence="2">PC1</strain>
    </source>
</reference>
<dbReference type="InterPro" id="IPR036465">
    <property type="entry name" value="vWFA_dom_sf"/>
</dbReference>
<dbReference type="GO" id="GO:0005634">
    <property type="term" value="C:nucleus"/>
    <property type="evidence" value="ECO:0007669"/>
    <property type="project" value="TreeGrafter"/>
</dbReference>
<feature type="domain" description="VWFA" evidence="1">
    <location>
        <begin position="31"/>
        <end position="229"/>
    </location>
</feature>
<dbReference type="AlphaFoldDB" id="A0A146K7I4"/>
<sequence>MQPVIASNVIMDKFQTFAELEQAQKKVGIESIQMVVGFDFSKSNEWTGEHSYRQSLHALSPANPYLKALSVLQPLLHKFDEDGIIPAFRFGCAQTRDQAVLPLLPSNPDPHFKGFDALKQAYAQATQEIQMSGPTTFAPMIQKAIEVCQSYGGRQLIFLLLLTDGDVSNPQLDMQCLVQASSFPISICALGLGDGPFDKMNVFDNMPGRKFDNFQFVNFTALEAQAARCECPDLVLATHALQELPDQFMQMRALGIV</sequence>
<evidence type="ECO:0000259" key="1">
    <source>
        <dbReference type="SMART" id="SM00327"/>
    </source>
</evidence>
<protein>
    <submittedName>
        <fullName evidence="2">Copine I</fullName>
    </submittedName>
</protein>
<dbReference type="PANTHER" id="PTHR45751">
    <property type="entry name" value="COPINE FAMILY PROTEIN 1"/>
    <property type="match status" value="1"/>
</dbReference>
<dbReference type="EMBL" id="GDID01005050">
    <property type="protein sequence ID" value="JAP91556.1"/>
    <property type="molecule type" value="Transcribed_RNA"/>
</dbReference>
<dbReference type="InterPro" id="IPR002035">
    <property type="entry name" value="VWF_A"/>
</dbReference>
<dbReference type="SMART" id="SM00327">
    <property type="entry name" value="VWA"/>
    <property type="match status" value="1"/>
</dbReference>
<dbReference type="InterPro" id="IPR010734">
    <property type="entry name" value="Copine_C"/>
</dbReference>
<dbReference type="GO" id="GO:0004842">
    <property type="term" value="F:ubiquitin-protein transferase activity"/>
    <property type="evidence" value="ECO:0007669"/>
    <property type="project" value="TreeGrafter"/>
</dbReference>